<dbReference type="AlphaFoldDB" id="A0A0A2WMY3"/>
<keyword evidence="1" id="KW-0812">Transmembrane</keyword>
<gene>
    <name evidence="3" type="ORF">LF41_2568</name>
</gene>
<feature type="transmembrane region" description="Helical" evidence="1">
    <location>
        <begin position="172"/>
        <end position="193"/>
    </location>
</feature>
<feature type="transmembrane region" description="Helical" evidence="1">
    <location>
        <begin position="205"/>
        <end position="223"/>
    </location>
</feature>
<dbReference type="STRING" id="1300345.LF41_2568"/>
<protein>
    <submittedName>
        <fullName evidence="3">Transport protein</fullName>
    </submittedName>
</protein>
<proteinExistence type="predicted"/>
<name>A0A0A2WMY3_9GAMM</name>
<organism evidence="3 4">
    <name type="scientific">Lysobacter dokdonensis DS-58</name>
    <dbReference type="NCBI Taxonomy" id="1300345"/>
    <lineage>
        <taxon>Bacteria</taxon>
        <taxon>Pseudomonadati</taxon>
        <taxon>Pseudomonadota</taxon>
        <taxon>Gammaproteobacteria</taxon>
        <taxon>Lysobacterales</taxon>
        <taxon>Lysobacteraceae</taxon>
        <taxon>Noviluteimonas</taxon>
    </lineage>
</organism>
<keyword evidence="1" id="KW-1133">Transmembrane helix</keyword>
<dbReference type="Pfam" id="PF04235">
    <property type="entry name" value="DUF418"/>
    <property type="match status" value="1"/>
</dbReference>
<dbReference type="OrthoDB" id="9807744at2"/>
<feature type="transmembrane region" description="Helical" evidence="1">
    <location>
        <begin position="71"/>
        <end position="92"/>
    </location>
</feature>
<dbReference type="InterPro" id="IPR007349">
    <property type="entry name" value="DUF418"/>
</dbReference>
<reference evidence="3 4" key="1">
    <citation type="submission" date="2014-09" db="EMBL/GenBank/DDBJ databases">
        <title>Genome sequences of Lysobacter dokdonensis DS-58.</title>
        <authorList>
            <person name="Kim J.F."/>
            <person name="Kwak M.-J."/>
        </authorList>
    </citation>
    <scope>NUCLEOTIDE SEQUENCE [LARGE SCALE GENOMIC DNA]</scope>
    <source>
        <strain evidence="3 4">DS-58</strain>
    </source>
</reference>
<dbReference type="eggNOG" id="COG2311">
    <property type="taxonomic scope" value="Bacteria"/>
</dbReference>
<feature type="transmembrane region" description="Helical" evidence="1">
    <location>
        <begin position="145"/>
        <end position="166"/>
    </location>
</feature>
<feature type="transmembrane region" description="Helical" evidence="1">
    <location>
        <begin position="335"/>
        <end position="356"/>
    </location>
</feature>
<dbReference type="EMBL" id="JRKJ01000006">
    <property type="protein sequence ID" value="KGQ19630.1"/>
    <property type="molecule type" value="Genomic_DNA"/>
</dbReference>
<feature type="transmembrane region" description="Helical" evidence="1">
    <location>
        <begin position="112"/>
        <end position="138"/>
    </location>
</feature>
<evidence type="ECO:0000313" key="3">
    <source>
        <dbReference type="EMBL" id="KGQ19630.1"/>
    </source>
</evidence>
<feature type="transmembrane region" description="Helical" evidence="1">
    <location>
        <begin position="410"/>
        <end position="427"/>
    </location>
</feature>
<accession>A0A0A2WMY3</accession>
<feature type="transmembrane region" description="Helical" evidence="1">
    <location>
        <begin position="368"/>
        <end position="390"/>
    </location>
</feature>
<evidence type="ECO:0000259" key="2">
    <source>
        <dbReference type="Pfam" id="PF04235"/>
    </source>
</evidence>
<feature type="transmembrane region" description="Helical" evidence="1">
    <location>
        <begin position="297"/>
        <end position="315"/>
    </location>
</feature>
<keyword evidence="1" id="KW-0472">Membrane</keyword>
<feature type="transmembrane region" description="Helical" evidence="1">
    <location>
        <begin position="20"/>
        <end position="37"/>
    </location>
</feature>
<sequence>MTDTRFAPIAANERITTLDVIRGVALFGILLMNVEFFNRPISELDIGLPPNIHGIDYWAGWFVAVFVRSKFWTMFSLLFGMGFAVMLGRAHAAGRPFLAPYVRRTLGLALFGFLHCVFIWNGDILFDYAMAAAFLLVVFHSKPKVLLWIAGVALGIAAIAGGAAIAGYKQMIWAPCLAIGGLVLILGILAWAIRKWPANGLRNAGLTLFLLPCIGLLIGGAVTPQTTQAERDRAALAEASTPKERAEVQKGLAERNKKLKEHDAKVANERRLNSTGTYADNVAFRLADWPKNAGGHVPFSLTFVLGMFLLGAWFIRSGLMTEPHRHLDFYKKMALFGIPFGIGLTIVAAAIATTHVRGANDALFTFSQGLMLVASVPACLGYVAAVVLLFHSPRFRGLVAPFAQAGRMALTVYIAMSLIGTLYFYGYGLGNYGMGRAWQLLWCVAVFAVLLVLANLWFKRFRYGPLEWAWRAITYLRAPSMKQERLQPA</sequence>
<dbReference type="PATRIC" id="fig|1300345.3.peg.1134"/>
<evidence type="ECO:0000256" key="1">
    <source>
        <dbReference type="SAM" id="Phobius"/>
    </source>
</evidence>
<feature type="domain" description="DUF418" evidence="2">
    <location>
        <begin position="315"/>
        <end position="476"/>
    </location>
</feature>
<dbReference type="InterPro" id="IPR052529">
    <property type="entry name" value="Bact_Transport_Assoc"/>
</dbReference>
<dbReference type="PANTHER" id="PTHR30590:SF2">
    <property type="entry name" value="INNER MEMBRANE PROTEIN"/>
    <property type="match status" value="1"/>
</dbReference>
<dbReference type="Proteomes" id="UP000030518">
    <property type="component" value="Unassembled WGS sequence"/>
</dbReference>
<comment type="caution">
    <text evidence="3">The sequence shown here is derived from an EMBL/GenBank/DDBJ whole genome shotgun (WGS) entry which is preliminary data.</text>
</comment>
<dbReference type="PANTHER" id="PTHR30590">
    <property type="entry name" value="INNER MEMBRANE PROTEIN"/>
    <property type="match status" value="1"/>
</dbReference>
<evidence type="ECO:0000313" key="4">
    <source>
        <dbReference type="Proteomes" id="UP000030518"/>
    </source>
</evidence>
<dbReference type="RefSeq" id="WP_036167253.1">
    <property type="nucleotide sequence ID" value="NZ_JRKJ01000006.1"/>
</dbReference>
<keyword evidence="4" id="KW-1185">Reference proteome</keyword>
<feature type="transmembrane region" description="Helical" evidence="1">
    <location>
        <begin position="439"/>
        <end position="458"/>
    </location>
</feature>